<dbReference type="SUPFAM" id="SSF52833">
    <property type="entry name" value="Thioredoxin-like"/>
    <property type="match status" value="1"/>
</dbReference>
<keyword evidence="4" id="KW-0560">Oxidoreductase</keyword>
<dbReference type="InterPro" id="IPR050641">
    <property type="entry name" value="RIFMO-like"/>
</dbReference>
<comment type="similarity">
    <text evidence="1">Belongs to the PheA/TfdB FAD monooxygenase family.</text>
</comment>
<dbReference type="Pfam" id="PF07976">
    <property type="entry name" value="Phe_hydrox_dim"/>
    <property type="match status" value="1"/>
</dbReference>
<evidence type="ECO:0000256" key="4">
    <source>
        <dbReference type="ARBA" id="ARBA00023002"/>
    </source>
</evidence>
<gene>
    <name evidence="7" type="ORF">AOQ84DRAFT_390017</name>
</gene>
<dbReference type="GO" id="GO:0016709">
    <property type="term" value="F:oxidoreductase activity, acting on paired donors, with incorporation or reduction of molecular oxygen, NAD(P)H as one donor, and incorporation of one atom of oxygen"/>
    <property type="evidence" value="ECO:0007669"/>
    <property type="project" value="UniProtKB-ARBA"/>
</dbReference>
<protein>
    <submittedName>
        <fullName evidence="7">Putative phenol monooxygenase</fullName>
    </submittedName>
</protein>
<dbReference type="EMBL" id="KV750001">
    <property type="protein sequence ID" value="OCL06696.1"/>
    <property type="molecule type" value="Genomic_DNA"/>
</dbReference>
<evidence type="ECO:0000313" key="8">
    <source>
        <dbReference type="Proteomes" id="UP000250140"/>
    </source>
</evidence>
<evidence type="ECO:0000259" key="5">
    <source>
        <dbReference type="Pfam" id="PF01494"/>
    </source>
</evidence>
<evidence type="ECO:0000256" key="1">
    <source>
        <dbReference type="ARBA" id="ARBA00007801"/>
    </source>
</evidence>
<dbReference type="AlphaFoldDB" id="A0A8E2EXP9"/>
<dbReference type="GO" id="GO:0071949">
    <property type="term" value="F:FAD binding"/>
    <property type="evidence" value="ECO:0007669"/>
    <property type="project" value="InterPro"/>
</dbReference>
<dbReference type="InterPro" id="IPR012941">
    <property type="entry name" value="Phe_hydrox_C_dim_dom"/>
</dbReference>
<dbReference type="Gene3D" id="3.50.50.60">
    <property type="entry name" value="FAD/NAD(P)-binding domain"/>
    <property type="match status" value="1"/>
</dbReference>
<keyword evidence="7" id="KW-0503">Monooxygenase</keyword>
<name>A0A8E2EXP9_9PEZI</name>
<dbReference type="InterPro" id="IPR038220">
    <property type="entry name" value="PHOX_C_sf"/>
</dbReference>
<dbReference type="InterPro" id="IPR036249">
    <property type="entry name" value="Thioredoxin-like_sf"/>
</dbReference>
<evidence type="ECO:0000256" key="2">
    <source>
        <dbReference type="ARBA" id="ARBA00022630"/>
    </source>
</evidence>
<evidence type="ECO:0000313" key="7">
    <source>
        <dbReference type="EMBL" id="OCL06696.1"/>
    </source>
</evidence>
<dbReference type="SUPFAM" id="SSF51905">
    <property type="entry name" value="FAD/NAD(P)-binding domain"/>
    <property type="match status" value="1"/>
</dbReference>
<dbReference type="InterPro" id="IPR036188">
    <property type="entry name" value="FAD/NAD-bd_sf"/>
</dbReference>
<dbReference type="PANTHER" id="PTHR43004">
    <property type="entry name" value="TRK SYSTEM POTASSIUM UPTAKE PROTEIN"/>
    <property type="match status" value="1"/>
</dbReference>
<reference evidence="7 8" key="1">
    <citation type="journal article" date="2016" name="Nat. Commun.">
        <title>Ectomycorrhizal ecology is imprinted in the genome of the dominant symbiotic fungus Cenococcum geophilum.</title>
        <authorList>
            <consortium name="DOE Joint Genome Institute"/>
            <person name="Peter M."/>
            <person name="Kohler A."/>
            <person name="Ohm R.A."/>
            <person name="Kuo A."/>
            <person name="Krutzmann J."/>
            <person name="Morin E."/>
            <person name="Arend M."/>
            <person name="Barry K.W."/>
            <person name="Binder M."/>
            <person name="Choi C."/>
            <person name="Clum A."/>
            <person name="Copeland A."/>
            <person name="Grisel N."/>
            <person name="Haridas S."/>
            <person name="Kipfer T."/>
            <person name="LaButti K."/>
            <person name="Lindquist E."/>
            <person name="Lipzen A."/>
            <person name="Maire R."/>
            <person name="Meier B."/>
            <person name="Mihaltcheva S."/>
            <person name="Molinier V."/>
            <person name="Murat C."/>
            <person name="Poggeler S."/>
            <person name="Quandt C.A."/>
            <person name="Sperisen C."/>
            <person name="Tritt A."/>
            <person name="Tisserant E."/>
            <person name="Crous P.W."/>
            <person name="Henrissat B."/>
            <person name="Nehls U."/>
            <person name="Egli S."/>
            <person name="Spatafora J.W."/>
            <person name="Grigoriev I.V."/>
            <person name="Martin F.M."/>
        </authorList>
    </citation>
    <scope>NUCLEOTIDE SEQUENCE [LARGE SCALE GENOMIC DNA]</scope>
    <source>
        <strain evidence="7 8">CBS 207.34</strain>
    </source>
</reference>
<evidence type="ECO:0000256" key="3">
    <source>
        <dbReference type="ARBA" id="ARBA00022827"/>
    </source>
</evidence>
<organism evidence="7 8">
    <name type="scientific">Glonium stellatum</name>
    <dbReference type="NCBI Taxonomy" id="574774"/>
    <lineage>
        <taxon>Eukaryota</taxon>
        <taxon>Fungi</taxon>
        <taxon>Dikarya</taxon>
        <taxon>Ascomycota</taxon>
        <taxon>Pezizomycotina</taxon>
        <taxon>Dothideomycetes</taxon>
        <taxon>Pleosporomycetidae</taxon>
        <taxon>Gloniales</taxon>
        <taxon>Gloniaceae</taxon>
        <taxon>Glonium</taxon>
    </lineage>
</organism>
<feature type="domain" description="Phenol hydroxylase-like C-terminal dimerisation" evidence="6">
    <location>
        <begin position="463"/>
        <end position="639"/>
    </location>
</feature>
<dbReference type="OrthoDB" id="1716816at2759"/>
<proteinExistence type="inferred from homology"/>
<dbReference type="Proteomes" id="UP000250140">
    <property type="component" value="Unassembled WGS sequence"/>
</dbReference>
<dbReference type="Gene3D" id="3.40.30.20">
    <property type="match status" value="1"/>
</dbReference>
<evidence type="ECO:0000259" key="6">
    <source>
        <dbReference type="Pfam" id="PF07976"/>
    </source>
</evidence>
<keyword evidence="2" id="KW-0285">Flavoprotein</keyword>
<feature type="domain" description="FAD-binding" evidence="5">
    <location>
        <begin position="42"/>
        <end position="435"/>
    </location>
</feature>
<accession>A0A8E2EXP9</accession>
<keyword evidence="3" id="KW-0274">FAD</keyword>
<sequence>MSLIKEDEKRAFGDHTLFTRARALPRLSKVHQHFGADGIQRYEVIVVGGGPAGLFLTLLLSHHGLSDDSLLCIDAKPTQTVIGNADGLNARTLEILGTLGLHTNLQRDGNPFAETTAWGPAKDNPHLLEKKSQYPFFFSPARFEQGITIHQGRVEGVFRDDLRRYLERGVQYSSKLVDLKIDEDGDGEYPVVATIRQNGQDETFRTKYLVGADGAHSAVRGFMGVEQEGDITDQLWGVIDLVVDSDFPDVRRQSQIWESCNSEDIAGMVIPRERLSSGDYLTRLYLDMSVELSTADHQISVETMAAAQREKSREKKMKITQESILERAKELFKPFRLQVKDGTEVQWWTAFSIGQRLAKQFSVKDSRGEPRIFIVGDACHTHSPRQGQGMNVSIQDSHNLSWKLALSILGLNPDNTALLNSYESERHPNARDLVYFDKRWNQEGLSREEKFEDMKQFVLGCGVEYQPGLLVDRPQERTRSKNEYLNGVLLAGRRILNVGVKRYADGVIWDTHDDIRSDGRCSVLVLVGTDFPDPRGCSVATIQELCGSLVKRFPKGLVQPVILHPIPSPKFQWNDLPACVKEEAEMTLYNASPEVYSTYGVEPSKGAIVVVRPDGVVGLVTSLGEISQVYRFLQGFLTTTK</sequence>
<dbReference type="Gene3D" id="3.30.9.10">
    <property type="entry name" value="D-Amino Acid Oxidase, subunit A, domain 2"/>
    <property type="match status" value="1"/>
</dbReference>
<dbReference type="Pfam" id="PF01494">
    <property type="entry name" value="FAD_binding_3"/>
    <property type="match status" value="1"/>
</dbReference>
<dbReference type="SUPFAM" id="SSF54373">
    <property type="entry name" value="FAD-linked reductases, C-terminal domain"/>
    <property type="match status" value="1"/>
</dbReference>
<keyword evidence="8" id="KW-1185">Reference proteome</keyword>
<dbReference type="PRINTS" id="PR00420">
    <property type="entry name" value="RNGMNOXGNASE"/>
</dbReference>
<dbReference type="InterPro" id="IPR002938">
    <property type="entry name" value="FAD-bd"/>
</dbReference>
<dbReference type="PANTHER" id="PTHR43004:SF15">
    <property type="entry name" value="MONOOXYGENASE, PUTATIVE (AFU_ORTHOLOGUE AFUA_6G03030)-RELATED"/>
    <property type="match status" value="1"/>
</dbReference>